<sequence length="33" mass="3885">MAVMEAFKFFDFKVRLNSFFQKLSSETISSGKY</sequence>
<proteinExistence type="predicted"/>
<evidence type="ECO:0000313" key="1">
    <source>
        <dbReference type="EMBL" id="JAH52365.1"/>
    </source>
</evidence>
<protein>
    <submittedName>
        <fullName evidence="1">Uncharacterized protein</fullName>
    </submittedName>
</protein>
<dbReference type="AlphaFoldDB" id="A0A0E9THJ7"/>
<dbReference type="EMBL" id="GBXM01056212">
    <property type="protein sequence ID" value="JAH52365.1"/>
    <property type="molecule type" value="Transcribed_RNA"/>
</dbReference>
<accession>A0A0E9THJ7</accession>
<name>A0A0E9THJ7_ANGAN</name>
<reference evidence="1" key="1">
    <citation type="submission" date="2014-11" db="EMBL/GenBank/DDBJ databases">
        <authorList>
            <person name="Amaro Gonzalez C."/>
        </authorList>
    </citation>
    <scope>NUCLEOTIDE SEQUENCE</scope>
</reference>
<reference evidence="1" key="2">
    <citation type="journal article" date="2015" name="Fish Shellfish Immunol.">
        <title>Early steps in the European eel (Anguilla anguilla)-Vibrio vulnificus interaction in the gills: Role of the RtxA13 toxin.</title>
        <authorList>
            <person name="Callol A."/>
            <person name="Pajuelo D."/>
            <person name="Ebbesson L."/>
            <person name="Teles M."/>
            <person name="MacKenzie S."/>
            <person name="Amaro C."/>
        </authorList>
    </citation>
    <scope>NUCLEOTIDE SEQUENCE</scope>
</reference>
<organism evidence="1">
    <name type="scientific">Anguilla anguilla</name>
    <name type="common">European freshwater eel</name>
    <name type="synonym">Muraena anguilla</name>
    <dbReference type="NCBI Taxonomy" id="7936"/>
    <lineage>
        <taxon>Eukaryota</taxon>
        <taxon>Metazoa</taxon>
        <taxon>Chordata</taxon>
        <taxon>Craniata</taxon>
        <taxon>Vertebrata</taxon>
        <taxon>Euteleostomi</taxon>
        <taxon>Actinopterygii</taxon>
        <taxon>Neopterygii</taxon>
        <taxon>Teleostei</taxon>
        <taxon>Anguilliformes</taxon>
        <taxon>Anguillidae</taxon>
        <taxon>Anguilla</taxon>
    </lineage>
</organism>